<feature type="compositionally biased region" description="Basic and acidic residues" evidence="1">
    <location>
        <begin position="42"/>
        <end position="65"/>
    </location>
</feature>
<evidence type="ECO:0000256" key="1">
    <source>
        <dbReference type="SAM" id="MobiDB-lite"/>
    </source>
</evidence>
<comment type="caution">
    <text evidence="4">The sequence shown here is derived from an EMBL/GenBank/DDBJ whole genome shotgun (WGS) entry which is preliminary data.</text>
</comment>
<keyword evidence="2" id="KW-0732">Signal</keyword>
<feature type="region of interest" description="Disordered" evidence="1">
    <location>
        <begin position="34"/>
        <end position="70"/>
    </location>
</feature>
<sequence length="362" mass="40049">MKARGLLLLLMAICLSMLLTGCFKGEQTLKELDPPKNAKAVDGNKETKKTDKQSNEKSEKDKADEPTPGETVARQLYLLDSNKMVVPQTLELPVPESREVAKQALEYLVKDGPVTSILPNGFQAVLPAGTEVLGLKTEGDTMIVDVSEEFKNYKAEDEVKILEAMTHTLTQFDNIKRMKLWINGYPQNEMPVNGTPIGKGYSNANGINLVENEAVDLVDSKAVTMYFPAEHNDTRYYVPVTSHIEVDEGDNLYEKMVNALIDGPGYRTQALQVFNSGAALIKEPSLKDGVLNLTFNQKILKDADKGVISDEVIETIVRTMAAQKGIKAVNLQVDKVDKLVNENGQTFNEPVLTDKYIKSKKL</sequence>
<accession>A0ABU5CGH3</accession>
<dbReference type="Pfam" id="PF10646">
    <property type="entry name" value="Germane"/>
    <property type="match status" value="2"/>
</dbReference>
<dbReference type="PROSITE" id="PS51257">
    <property type="entry name" value="PROKAR_LIPOPROTEIN"/>
    <property type="match status" value="1"/>
</dbReference>
<dbReference type="SMART" id="SM00909">
    <property type="entry name" value="Germane"/>
    <property type="match status" value="2"/>
</dbReference>
<dbReference type="InterPro" id="IPR019606">
    <property type="entry name" value="GerMN"/>
</dbReference>
<feature type="domain" description="GerMN" evidence="3">
    <location>
        <begin position="101"/>
        <end position="191"/>
    </location>
</feature>
<evidence type="ECO:0000313" key="4">
    <source>
        <dbReference type="EMBL" id="MDY0405424.1"/>
    </source>
</evidence>
<proteinExistence type="predicted"/>
<dbReference type="EMBL" id="JAROCA020000001">
    <property type="protein sequence ID" value="MDY0405424.1"/>
    <property type="molecule type" value="Genomic_DNA"/>
</dbReference>
<evidence type="ECO:0000259" key="3">
    <source>
        <dbReference type="SMART" id="SM00909"/>
    </source>
</evidence>
<feature type="signal peptide" evidence="2">
    <location>
        <begin position="1"/>
        <end position="21"/>
    </location>
</feature>
<name>A0ABU5CGH3_9BACI</name>
<keyword evidence="5" id="KW-1185">Reference proteome</keyword>
<dbReference type="RefSeq" id="WP_306065525.1">
    <property type="nucleotide sequence ID" value="NZ_JAROCA020000001.1"/>
</dbReference>
<organism evidence="4 5">
    <name type="scientific">Tigheibacillus jepli</name>
    <dbReference type="NCBI Taxonomy" id="3035914"/>
    <lineage>
        <taxon>Bacteria</taxon>
        <taxon>Bacillati</taxon>
        <taxon>Bacillota</taxon>
        <taxon>Bacilli</taxon>
        <taxon>Bacillales</taxon>
        <taxon>Bacillaceae</taxon>
        <taxon>Tigheibacillus</taxon>
    </lineage>
</organism>
<reference evidence="4 5" key="1">
    <citation type="submission" date="2023-10" db="EMBL/GenBank/DDBJ databases">
        <title>179-bfca-hs.</title>
        <authorList>
            <person name="Miliotis G."/>
            <person name="Sengupta P."/>
            <person name="Hameed A."/>
            <person name="Chuvochina M."/>
            <person name="Mcdonagh F."/>
            <person name="Simpson A.C."/>
            <person name="Singh N.K."/>
            <person name="Rekha P.D."/>
            <person name="Raman K."/>
            <person name="Hugenholtz P."/>
            <person name="Venkateswaran K."/>
        </authorList>
    </citation>
    <scope>NUCLEOTIDE SEQUENCE [LARGE SCALE GENOMIC DNA]</scope>
    <source>
        <strain evidence="4 5">179-BFC-A-HS</strain>
    </source>
</reference>
<feature type="chain" id="PRO_5047180361" evidence="2">
    <location>
        <begin position="22"/>
        <end position="362"/>
    </location>
</feature>
<evidence type="ECO:0000313" key="5">
    <source>
        <dbReference type="Proteomes" id="UP001228376"/>
    </source>
</evidence>
<dbReference type="Proteomes" id="UP001228376">
    <property type="component" value="Unassembled WGS sequence"/>
</dbReference>
<evidence type="ECO:0000256" key="2">
    <source>
        <dbReference type="SAM" id="SignalP"/>
    </source>
</evidence>
<feature type="domain" description="GerMN" evidence="3">
    <location>
        <begin position="253"/>
        <end position="342"/>
    </location>
</feature>
<protein>
    <submittedName>
        <fullName evidence="4">GerMN domain-containing protein</fullName>
    </submittedName>
</protein>
<gene>
    <name evidence="4" type="ORF">P5G51_008430</name>
</gene>